<sequence>MKVAIPVIDDSLRIAKNAGHTPFFAIFNIGGGMFKTITLEELRANPKMAGHEVDEEEHSGKHVCEHDADDMEHIKSHDLMSEAIKDCEYLVIKSACKNTANSMKEFGIKMKKYNGEKTNAKEALGEISGKL</sequence>
<proteinExistence type="predicted"/>
<reference evidence="1" key="1">
    <citation type="submission" date="2015-11" db="EMBL/GenBank/DDBJ databases">
        <authorList>
            <person name="Zhang Y."/>
            <person name="Guo Z."/>
        </authorList>
    </citation>
    <scope>NUCLEOTIDE SEQUENCE</scope>
    <source>
        <strain evidence="1">BN30871</strain>
    </source>
</reference>
<evidence type="ECO:0000313" key="1">
    <source>
        <dbReference type="EMBL" id="CUV64986.1"/>
    </source>
</evidence>
<evidence type="ECO:0008006" key="2">
    <source>
        <dbReference type="Google" id="ProtNLM"/>
    </source>
</evidence>
<dbReference type="EMBL" id="FAXN01000013">
    <property type="protein sequence ID" value="CUV64986.1"/>
    <property type="molecule type" value="Genomic_DNA"/>
</dbReference>
<gene>
    <name evidence="1" type="ORF">BN3087_150003</name>
</gene>
<dbReference type="SUPFAM" id="SSF53146">
    <property type="entry name" value="Nitrogenase accessory factor-like"/>
    <property type="match status" value="1"/>
</dbReference>
<protein>
    <recommendedName>
        <fullName evidence="2">Dinitrogenase iron-molybdenum cofactor biosynthesis domain-containing protein</fullName>
    </recommendedName>
</protein>
<accession>A0A0S4XKV9</accession>
<dbReference type="AlphaFoldDB" id="A0A0S4XKV9"/>
<dbReference type="InterPro" id="IPR036105">
    <property type="entry name" value="DiNase_FeMo-co_biosyn_sf"/>
</dbReference>
<dbReference type="Gene3D" id="3.30.420.130">
    <property type="entry name" value="Dinitrogenase iron-molybdenum cofactor biosynthesis domain"/>
    <property type="match status" value="1"/>
</dbReference>
<name>A0A0S4XKV9_9BACT</name>
<organism evidence="1">
    <name type="scientific">Sulfurovum sp. enrichment culture clone C5</name>
    <dbReference type="NCBI Taxonomy" id="497650"/>
    <lineage>
        <taxon>Bacteria</taxon>
        <taxon>Pseudomonadati</taxon>
        <taxon>Campylobacterota</taxon>
        <taxon>Epsilonproteobacteria</taxon>
        <taxon>Campylobacterales</taxon>
        <taxon>Sulfurovaceae</taxon>
        <taxon>Sulfurovum</taxon>
        <taxon>environmental samples</taxon>
    </lineage>
</organism>